<protein>
    <submittedName>
        <fullName evidence="2">Acryloyl-CoA reductase</fullName>
    </submittedName>
</protein>
<dbReference type="Proteomes" id="UP000095347">
    <property type="component" value="Unassembled WGS sequence"/>
</dbReference>
<dbReference type="STRING" id="28181.BEN30_13685"/>
<dbReference type="SMART" id="SM00829">
    <property type="entry name" value="PKS_ER"/>
    <property type="match status" value="1"/>
</dbReference>
<dbReference type="InterPro" id="IPR011032">
    <property type="entry name" value="GroES-like_sf"/>
</dbReference>
<dbReference type="EMBL" id="MCGG01000046">
    <property type="protein sequence ID" value="OEJ65694.1"/>
    <property type="molecule type" value="Genomic_DNA"/>
</dbReference>
<keyword evidence="3" id="KW-1185">Reference proteome</keyword>
<dbReference type="OrthoDB" id="9782155at2"/>
<gene>
    <name evidence="2" type="ORF">BEN30_13685</name>
</gene>
<dbReference type="InterPro" id="IPR014188">
    <property type="entry name" value="Acrylyl-CoA_reductase_AcuI"/>
</dbReference>
<reference evidence="3" key="1">
    <citation type="submission" date="2016-07" db="EMBL/GenBank/DDBJ databases">
        <authorList>
            <person name="Florea S."/>
            <person name="Webb J.S."/>
            <person name="Jaromczyk J."/>
            <person name="Schardl C.L."/>
        </authorList>
    </citation>
    <scope>NUCLEOTIDE SEQUENCE [LARGE SCALE GENOMIC DNA]</scope>
    <source>
        <strain evidence="3">MV-1</strain>
    </source>
</reference>
<evidence type="ECO:0000313" key="2">
    <source>
        <dbReference type="EMBL" id="OEJ65694.1"/>
    </source>
</evidence>
<dbReference type="PANTHER" id="PTHR43677:SF1">
    <property type="entry name" value="ACRYLYL-COA REDUCTASE ACUI-RELATED"/>
    <property type="match status" value="1"/>
</dbReference>
<dbReference type="RefSeq" id="WP_069958631.1">
    <property type="nucleotide sequence ID" value="NZ_MCGG01000046.1"/>
</dbReference>
<dbReference type="CDD" id="cd08288">
    <property type="entry name" value="MDR_yhdh"/>
    <property type="match status" value="1"/>
</dbReference>
<sequence length="335" mass="35467">MTTQTQFQALVLDQDADGKVSGSFQTLDNANLPDADTTISVKYSSLNYKDGMIMNGLGKLVRDYPHVPGVDFVGVVEECTSGAFKPGDEVICTGWRVGEVWWGGFATRARVKSEWLVAVPKGLSMVQTMSIGTAGLTAMMSLMALEEHGLTPDREGEVLITGAAGGVGSVCVALLANLGYRVAAGTGRESTHAYLTELGATTLVSREELEQAPRGPLSKARWSGAIDNVGGKILGNLLAALNSNASCAAVGNVAGFTFEASVLPFLLRGVNLLGIDSVNCPTDRRVVAWNRLTKQLPLDKLDPMIEIHPLKDVLKLGGEILKGQVRGRAVIDVNA</sequence>
<accession>A0A1E5Q5J3</accession>
<dbReference type="GO" id="GO:0043957">
    <property type="term" value="F:acryloyl-CoA reductase (NADPH) activity"/>
    <property type="evidence" value="ECO:0007669"/>
    <property type="project" value="TreeGrafter"/>
</dbReference>
<dbReference type="AlphaFoldDB" id="A0A1E5Q5J3"/>
<dbReference type="InterPro" id="IPR020843">
    <property type="entry name" value="ER"/>
</dbReference>
<dbReference type="Gene3D" id="3.40.50.720">
    <property type="entry name" value="NAD(P)-binding Rossmann-like Domain"/>
    <property type="match status" value="1"/>
</dbReference>
<dbReference type="InterPro" id="IPR051397">
    <property type="entry name" value="Zn-ADH-like_protein"/>
</dbReference>
<feature type="domain" description="Enoyl reductase (ER)" evidence="1">
    <location>
        <begin position="22"/>
        <end position="331"/>
    </location>
</feature>
<dbReference type="PANTHER" id="PTHR43677">
    <property type="entry name" value="SHORT-CHAIN DEHYDROGENASE/REDUCTASE"/>
    <property type="match status" value="1"/>
</dbReference>
<evidence type="ECO:0000313" key="3">
    <source>
        <dbReference type="Proteomes" id="UP000095347"/>
    </source>
</evidence>
<dbReference type="NCBIfam" id="TIGR02823">
    <property type="entry name" value="oxido_YhdH"/>
    <property type="match status" value="1"/>
</dbReference>
<dbReference type="InterPro" id="IPR036291">
    <property type="entry name" value="NAD(P)-bd_dom_sf"/>
</dbReference>
<dbReference type="Gene3D" id="3.90.180.10">
    <property type="entry name" value="Medium-chain alcohol dehydrogenases, catalytic domain"/>
    <property type="match status" value="1"/>
</dbReference>
<evidence type="ECO:0000259" key="1">
    <source>
        <dbReference type="SMART" id="SM00829"/>
    </source>
</evidence>
<comment type="caution">
    <text evidence="2">The sequence shown here is derived from an EMBL/GenBank/DDBJ whole genome shotgun (WGS) entry which is preliminary data.</text>
</comment>
<dbReference type="SUPFAM" id="SSF51735">
    <property type="entry name" value="NAD(P)-binding Rossmann-fold domains"/>
    <property type="match status" value="1"/>
</dbReference>
<proteinExistence type="predicted"/>
<dbReference type="Pfam" id="PF08240">
    <property type="entry name" value="ADH_N"/>
    <property type="match status" value="1"/>
</dbReference>
<name>A0A1E5Q5J3_9PROT</name>
<dbReference type="SUPFAM" id="SSF50129">
    <property type="entry name" value="GroES-like"/>
    <property type="match status" value="1"/>
</dbReference>
<dbReference type="InterPro" id="IPR013154">
    <property type="entry name" value="ADH-like_N"/>
</dbReference>
<organism evidence="2 3">
    <name type="scientific">Magnetovibrio blakemorei</name>
    <dbReference type="NCBI Taxonomy" id="28181"/>
    <lineage>
        <taxon>Bacteria</taxon>
        <taxon>Pseudomonadati</taxon>
        <taxon>Pseudomonadota</taxon>
        <taxon>Alphaproteobacteria</taxon>
        <taxon>Rhodospirillales</taxon>
        <taxon>Magnetovibrionaceae</taxon>
        <taxon>Magnetovibrio</taxon>
    </lineage>
</organism>